<feature type="transmembrane region" description="Helical" evidence="2">
    <location>
        <begin position="162"/>
        <end position="180"/>
    </location>
</feature>
<protein>
    <submittedName>
        <fullName evidence="4">Uncharacterized protein DUF4129</fullName>
    </submittedName>
</protein>
<keyword evidence="2" id="KW-1133">Transmembrane helix</keyword>
<feature type="transmembrane region" description="Helical" evidence="2">
    <location>
        <begin position="139"/>
        <end position="156"/>
    </location>
</feature>
<evidence type="ECO:0000313" key="4">
    <source>
        <dbReference type="EMBL" id="PWK83258.1"/>
    </source>
</evidence>
<gene>
    <name evidence="4" type="ORF">C8D88_111143</name>
</gene>
<evidence type="ECO:0000259" key="3">
    <source>
        <dbReference type="SMART" id="SM00460"/>
    </source>
</evidence>
<dbReference type="SMART" id="SM00460">
    <property type="entry name" value="TGc"/>
    <property type="match status" value="1"/>
</dbReference>
<reference evidence="4 5" key="1">
    <citation type="submission" date="2018-05" db="EMBL/GenBank/DDBJ databases">
        <title>Genomic Encyclopedia of Type Strains, Phase IV (KMG-IV): sequencing the most valuable type-strain genomes for metagenomic binning, comparative biology and taxonomic classification.</title>
        <authorList>
            <person name="Goeker M."/>
        </authorList>
    </citation>
    <scope>NUCLEOTIDE SEQUENCE [LARGE SCALE GENOMIC DNA]</scope>
    <source>
        <strain evidence="4 5">DSM 45480</strain>
    </source>
</reference>
<dbReference type="RefSeq" id="WP_109639902.1">
    <property type="nucleotide sequence ID" value="NZ_QGHB01000011.1"/>
</dbReference>
<feature type="transmembrane region" description="Helical" evidence="2">
    <location>
        <begin position="30"/>
        <end position="48"/>
    </location>
</feature>
<dbReference type="PANTHER" id="PTHR42736:SF1">
    <property type="entry name" value="PROTEIN-GLUTAMINE GAMMA-GLUTAMYLTRANSFERASE"/>
    <property type="match status" value="1"/>
</dbReference>
<sequence length="692" mass="72657">MKKRLPVALTVLAAAVAGLCFAPVFGAGALLPVIAVVAVVTGAAALLCESLVAWRPLVVTLAGLLAVVEVLLFPTTVLGLPTGTTLAQLGEGVTESWQLTLQSTWPARPDAKLVLFVPLLVLLASVFGVEILLRLKKPALALAPSFLVVALSQLFGALTGPAAVVAALSYVAVAAGLFAVSRPSEEHQSAQAFLPAPLVVTAVVVVIGLLVPMPGPAYSLKQEQLAPVSARMTSPLDDVAQRRAHPDAPVFSVRPACDECVPDRWPIVVLDTYDGVTWAAGSRYRRLGTELAPPALDVPVRRRDAVISLREAGTRWLPSQTWPAAVSGADPLVEETEGSLLVQSPLRTDTVYGLSWWEPEISGSLDGFAIDPGLGGLDGAGTPPPGVAELATGAVNGVRSSFTSALQLERFLRENYRRVDGAGGHSWPQLRRFLLDTKEGTGEQFAGAYVVLARMLGIPARLVVGYRTPERKSGGEYVVYNDDVLAWPEVAVAGVGWVPLDPAGAAKGGGGKNNGLTAATQNAREKLPPVPLDPPVAPGSSRQAEADAQDRSFPFAATLIPVAVLLLGWLAGVPVTKWVRARRRRRRAGTGAVHGAWLEARDRLREHGVPLTVGMTPLEMAAAAAGAGLPGAADGVRRLASTVDIAMWSGTTPGEQVRDDAWAAVHAVRRGLRARGLVARLRAAVDPRTLRA</sequence>
<dbReference type="InterPro" id="IPR025403">
    <property type="entry name" value="TgpA-like_C"/>
</dbReference>
<dbReference type="Gene3D" id="3.10.620.30">
    <property type="match status" value="1"/>
</dbReference>
<feature type="region of interest" description="Disordered" evidence="1">
    <location>
        <begin position="525"/>
        <end position="547"/>
    </location>
</feature>
<comment type="caution">
    <text evidence="4">The sequence shown here is derived from an EMBL/GenBank/DDBJ whole genome shotgun (WGS) entry which is preliminary data.</text>
</comment>
<dbReference type="InterPro" id="IPR002931">
    <property type="entry name" value="Transglutaminase-like"/>
</dbReference>
<organism evidence="4 5">
    <name type="scientific">Lentzea atacamensis</name>
    <dbReference type="NCBI Taxonomy" id="531938"/>
    <lineage>
        <taxon>Bacteria</taxon>
        <taxon>Bacillati</taxon>
        <taxon>Actinomycetota</taxon>
        <taxon>Actinomycetes</taxon>
        <taxon>Pseudonocardiales</taxon>
        <taxon>Pseudonocardiaceae</taxon>
        <taxon>Lentzea</taxon>
    </lineage>
</organism>
<dbReference type="SUPFAM" id="SSF54001">
    <property type="entry name" value="Cysteine proteinases"/>
    <property type="match status" value="1"/>
</dbReference>
<feature type="transmembrane region" description="Helical" evidence="2">
    <location>
        <begin position="192"/>
        <end position="213"/>
    </location>
</feature>
<feature type="transmembrane region" description="Helical" evidence="2">
    <location>
        <begin position="57"/>
        <end position="80"/>
    </location>
</feature>
<dbReference type="InterPro" id="IPR052901">
    <property type="entry name" value="Bact_TGase-like"/>
</dbReference>
<dbReference type="Proteomes" id="UP000246005">
    <property type="component" value="Unassembled WGS sequence"/>
</dbReference>
<feature type="transmembrane region" description="Helical" evidence="2">
    <location>
        <begin position="113"/>
        <end position="132"/>
    </location>
</feature>
<keyword evidence="2" id="KW-0812">Transmembrane</keyword>
<evidence type="ECO:0000313" key="5">
    <source>
        <dbReference type="Proteomes" id="UP000246005"/>
    </source>
</evidence>
<accession>A0A316HPU6</accession>
<dbReference type="PANTHER" id="PTHR42736">
    <property type="entry name" value="PROTEIN-GLUTAMINE GAMMA-GLUTAMYLTRANSFERASE"/>
    <property type="match status" value="1"/>
</dbReference>
<dbReference type="EMBL" id="QGHB01000011">
    <property type="protein sequence ID" value="PWK83258.1"/>
    <property type="molecule type" value="Genomic_DNA"/>
</dbReference>
<evidence type="ECO:0000256" key="1">
    <source>
        <dbReference type="SAM" id="MobiDB-lite"/>
    </source>
</evidence>
<proteinExistence type="predicted"/>
<feature type="transmembrane region" description="Helical" evidence="2">
    <location>
        <begin position="553"/>
        <end position="576"/>
    </location>
</feature>
<dbReference type="AlphaFoldDB" id="A0A316HPU6"/>
<feature type="compositionally biased region" description="Pro residues" evidence="1">
    <location>
        <begin position="528"/>
        <end position="537"/>
    </location>
</feature>
<feature type="domain" description="Transglutaminase-like" evidence="3">
    <location>
        <begin position="434"/>
        <end position="504"/>
    </location>
</feature>
<dbReference type="InterPro" id="IPR021878">
    <property type="entry name" value="TgpA_N"/>
</dbReference>
<dbReference type="Pfam" id="PF01841">
    <property type="entry name" value="Transglut_core"/>
    <property type="match status" value="1"/>
</dbReference>
<dbReference type="Pfam" id="PF11992">
    <property type="entry name" value="TgpA_N"/>
    <property type="match status" value="1"/>
</dbReference>
<name>A0A316HPU6_9PSEU</name>
<dbReference type="Pfam" id="PF13559">
    <property type="entry name" value="DUF4129"/>
    <property type="match status" value="1"/>
</dbReference>
<keyword evidence="2" id="KW-0472">Membrane</keyword>
<evidence type="ECO:0000256" key="2">
    <source>
        <dbReference type="SAM" id="Phobius"/>
    </source>
</evidence>
<dbReference type="InterPro" id="IPR038765">
    <property type="entry name" value="Papain-like_cys_pep_sf"/>
</dbReference>